<dbReference type="EMBL" id="JARKIE010000160">
    <property type="protein sequence ID" value="KAJ7673597.1"/>
    <property type="molecule type" value="Genomic_DNA"/>
</dbReference>
<dbReference type="InterPro" id="IPR036537">
    <property type="entry name" value="Adaptor_Cbl_N_dom_sf"/>
</dbReference>
<gene>
    <name evidence="1" type="ORF">B0H17DRAFT_168743</name>
</gene>
<dbReference type="Proteomes" id="UP001221757">
    <property type="component" value="Unassembled WGS sequence"/>
</dbReference>
<proteinExistence type="predicted"/>
<dbReference type="InterPro" id="IPR059179">
    <property type="entry name" value="MLKL-like_MCAfunc"/>
</dbReference>
<dbReference type="AlphaFoldDB" id="A0AAD7D111"/>
<accession>A0AAD7D111</accession>
<organism evidence="1 2">
    <name type="scientific">Mycena rosella</name>
    <name type="common">Pink bonnet</name>
    <name type="synonym">Agaricus rosellus</name>
    <dbReference type="NCBI Taxonomy" id="1033263"/>
    <lineage>
        <taxon>Eukaryota</taxon>
        <taxon>Fungi</taxon>
        <taxon>Dikarya</taxon>
        <taxon>Basidiomycota</taxon>
        <taxon>Agaricomycotina</taxon>
        <taxon>Agaricomycetes</taxon>
        <taxon>Agaricomycetidae</taxon>
        <taxon>Agaricales</taxon>
        <taxon>Marasmiineae</taxon>
        <taxon>Mycenaceae</taxon>
        <taxon>Mycena</taxon>
    </lineage>
</organism>
<reference evidence="1" key="1">
    <citation type="submission" date="2023-03" db="EMBL/GenBank/DDBJ databases">
        <title>Massive genome expansion in bonnet fungi (Mycena s.s.) driven by repeated elements and novel gene families across ecological guilds.</title>
        <authorList>
            <consortium name="Lawrence Berkeley National Laboratory"/>
            <person name="Harder C.B."/>
            <person name="Miyauchi S."/>
            <person name="Viragh M."/>
            <person name="Kuo A."/>
            <person name="Thoen E."/>
            <person name="Andreopoulos B."/>
            <person name="Lu D."/>
            <person name="Skrede I."/>
            <person name="Drula E."/>
            <person name="Henrissat B."/>
            <person name="Morin E."/>
            <person name="Kohler A."/>
            <person name="Barry K."/>
            <person name="LaButti K."/>
            <person name="Morin E."/>
            <person name="Salamov A."/>
            <person name="Lipzen A."/>
            <person name="Mereny Z."/>
            <person name="Hegedus B."/>
            <person name="Baldrian P."/>
            <person name="Stursova M."/>
            <person name="Weitz H."/>
            <person name="Taylor A."/>
            <person name="Grigoriev I.V."/>
            <person name="Nagy L.G."/>
            <person name="Martin F."/>
            <person name="Kauserud H."/>
        </authorList>
    </citation>
    <scope>NUCLEOTIDE SEQUENCE</scope>
    <source>
        <strain evidence="1">CBHHK067</strain>
    </source>
</reference>
<comment type="caution">
    <text evidence="1">The sequence shown here is derived from an EMBL/GenBank/DDBJ whole genome shotgun (WGS) entry which is preliminary data.</text>
</comment>
<evidence type="ECO:0000313" key="2">
    <source>
        <dbReference type="Proteomes" id="UP001221757"/>
    </source>
</evidence>
<keyword evidence="2" id="KW-1185">Reference proteome</keyword>
<dbReference type="GO" id="GO:0007166">
    <property type="term" value="P:cell surface receptor signaling pathway"/>
    <property type="evidence" value="ECO:0007669"/>
    <property type="project" value="InterPro"/>
</dbReference>
<dbReference type="Gene3D" id="1.20.930.20">
    <property type="entry name" value="Adaptor protein Cbl, N-terminal domain"/>
    <property type="match status" value="1"/>
</dbReference>
<sequence>MSLKNGSGSSADWVSNLKLLVSALKTASACVSVPCLQPAFEAMAMVLELVERVDKNDADLKYLAESAINLTTLLTDELKLRSDSPDVRLAELCAEFIRYLNNVAKELRKPRSKFRFKKYLKAKSIRDNIDDFTRRLADLRADLTVRNYPFSVFY</sequence>
<dbReference type="CDD" id="cd21037">
    <property type="entry name" value="MLKL_NTD"/>
    <property type="match status" value="1"/>
</dbReference>
<evidence type="ECO:0000313" key="1">
    <source>
        <dbReference type="EMBL" id="KAJ7673597.1"/>
    </source>
</evidence>
<name>A0AAD7D111_MYCRO</name>
<protein>
    <submittedName>
        <fullName evidence="1">Uncharacterized protein</fullName>
    </submittedName>
</protein>